<dbReference type="KEGG" id="gvi:glr1425"/>
<dbReference type="PANTHER" id="PTHR36565:SF1">
    <property type="entry name" value="UPF0332 PROTEIN TM_1000"/>
    <property type="match status" value="1"/>
</dbReference>
<evidence type="ECO:0000313" key="4">
    <source>
        <dbReference type="EMBL" id="BAC89366.1"/>
    </source>
</evidence>
<proteinExistence type="inferred from homology"/>
<dbReference type="Pfam" id="PF05168">
    <property type="entry name" value="HEPN"/>
    <property type="match status" value="1"/>
</dbReference>
<accession>Q7NKQ2</accession>
<feature type="region of interest" description="Disordered" evidence="2">
    <location>
        <begin position="83"/>
        <end position="109"/>
    </location>
</feature>
<dbReference type="InterPro" id="IPR052226">
    <property type="entry name" value="UPF0332_toxin"/>
</dbReference>
<dbReference type="InterPro" id="IPR007842">
    <property type="entry name" value="HEPN_dom"/>
</dbReference>
<evidence type="ECO:0000313" key="5">
    <source>
        <dbReference type="Proteomes" id="UP000000557"/>
    </source>
</evidence>
<evidence type="ECO:0000256" key="2">
    <source>
        <dbReference type="SAM" id="MobiDB-lite"/>
    </source>
</evidence>
<comment type="similarity">
    <text evidence="1">Belongs to the UPF0332 family.</text>
</comment>
<sequence>MFYCASAMLLQLGARPKSHAGTISEFGRRCVMAGIASIEERDELILAERRRNAADYGTPQAEIDAHIAERLLETAGRWVERTPRQITEYARQSEPGGGKERSNGPDVER</sequence>
<dbReference type="EMBL" id="BA000045">
    <property type="protein sequence ID" value="BAC89366.1"/>
    <property type="molecule type" value="Genomic_DNA"/>
</dbReference>
<name>Q7NKQ2_GLOVI</name>
<dbReference type="PANTHER" id="PTHR36565">
    <property type="entry name" value="UPF0332 PROTEIN TM_1000"/>
    <property type="match status" value="1"/>
</dbReference>
<dbReference type="EnsemblBacteria" id="BAC89366">
    <property type="protein sequence ID" value="BAC89366"/>
    <property type="gene ID" value="BAC89366"/>
</dbReference>
<reference evidence="4 5" key="1">
    <citation type="journal article" date="2003" name="DNA Res.">
        <title>Complete genome structure of Gloeobacter violaceus PCC 7421, a cyanobacterium that lacks thylakoids.</title>
        <authorList>
            <person name="Nakamura Y."/>
            <person name="Kaneko T."/>
            <person name="Sato S."/>
            <person name="Mimuro M."/>
            <person name="Miyashita H."/>
            <person name="Tsuchiya T."/>
            <person name="Sasamoto S."/>
            <person name="Watanabe A."/>
            <person name="Kawashima K."/>
            <person name="Kishida Y."/>
            <person name="Kiyokawa C."/>
            <person name="Kohara M."/>
            <person name="Matsumoto M."/>
            <person name="Matsuno A."/>
            <person name="Nakazaki N."/>
            <person name="Shimpo S."/>
            <person name="Takeuchi C."/>
            <person name="Yamada M."/>
            <person name="Tabata S."/>
        </authorList>
    </citation>
    <scope>NUCLEOTIDE SEQUENCE [LARGE SCALE GENOMIC DNA]</scope>
    <source>
        <strain evidence="5">ATCC 29082 / PCC 7421</strain>
    </source>
</reference>
<dbReference type="PATRIC" id="fig|251221.4.peg.1456"/>
<dbReference type="OrthoDB" id="5767335at2"/>
<protein>
    <submittedName>
        <fullName evidence="4">Glr1425 protein</fullName>
    </submittedName>
</protein>
<dbReference type="Proteomes" id="UP000000557">
    <property type="component" value="Chromosome"/>
</dbReference>
<dbReference type="HOGENOM" id="CLU_2180106_0_0_3"/>
<dbReference type="AlphaFoldDB" id="Q7NKQ2"/>
<feature type="domain" description="HEPN" evidence="3">
    <location>
        <begin position="1"/>
        <end position="80"/>
    </location>
</feature>
<evidence type="ECO:0000259" key="3">
    <source>
        <dbReference type="Pfam" id="PF05168"/>
    </source>
</evidence>
<gene>
    <name evidence="4" type="ordered locus">glr1425</name>
</gene>
<feature type="compositionally biased region" description="Basic and acidic residues" evidence="2">
    <location>
        <begin position="97"/>
        <end position="109"/>
    </location>
</feature>
<dbReference type="eggNOG" id="COG1895">
    <property type="taxonomic scope" value="Bacteria"/>
</dbReference>
<dbReference type="Gene3D" id="1.20.120.330">
    <property type="entry name" value="Nucleotidyltransferases domain 2"/>
    <property type="match status" value="1"/>
</dbReference>
<reference evidence="4 5" key="2">
    <citation type="journal article" date="2003" name="DNA Res.">
        <title>Complete genome structure of Gloeobacter violaceus PCC 7421, a cyanobacterium that lacks thylakoids (supplement).</title>
        <authorList>
            <person name="Nakamura Y."/>
            <person name="Kaneko T."/>
            <person name="Sato S."/>
            <person name="Mimuro M."/>
            <person name="Miyashita H."/>
            <person name="Tsuchiya T."/>
            <person name="Sasamoto S."/>
            <person name="Watanabe A."/>
            <person name="Kawashima K."/>
            <person name="Kishida Y."/>
            <person name="Kiyokawa C."/>
            <person name="Kohara M."/>
            <person name="Matsumoto M."/>
            <person name="Matsuno A."/>
            <person name="Nakazaki N."/>
            <person name="Shimpo S."/>
            <person name="Takeuchi C."/>
            <person name="Yamada M."/>
            <person name="Tabata S."/>
        </authorList>
    </citation>
    <scope>NUCLEOTIDE SEQUENCE [LARGE SCALE GENOMIC DNA]</scope>
    <source>
        <strain evidence="5">ATCC 29082 / PCC 7421</strain>
    </source>
</reference>
<evidence type="ECO:0000256" key="1">
    <source>
        <dbReference type="ARBA" id="ARBA00038248"/>
    </source>
</evidence>
<dbReference type="InParanoid" id="Q7NKQ2"/>
<organism evidence="4 5">
    <name type="scientific">Gloeobacter violaceus (strain ATCC 29082 / PCC 7421)</name>
    <dbReference type="NCBI Taxonomy" id="251221"/>
    <lineage>
        <taxon>Bacteria</taxon>
        <taxon>Bacillati</taxon>
        <taxon>Cyanobacteriota</taxon>
        <taxon>Cyanophyceae</taxon>
        <taxon>Gloeobacterales</taxon>
        <taxon>Gloeobacteraceae</taxon>
        <taxon>Gloeobacter</taxon>
    </lineage>
</organism>
<keyword evidence="5" id="KW-1185">Reference proteome</keyword>